<dbReference type="GO" id="GO:0000976">
    <property type="term" value="F:transcription cis-regulatory region binding"/>
    <property type="evidence" value="ECO:0007669"/>
    <property type="project" value="TreeGrafter"/>
</dbReference>
<evidence type="ECO:0000256" key="3">
    <source>
        <dbReference type="ARBA" id="ARBA00023125"/>
    </source>
</evidence>
<comment type="caution">
    <text evidence="7">The sequence shown here is derived from an EMBL/GenBank/DDBJ whole genome shotgun (WGS) entry which is preliminary data.</text>
</comment>
<dbReference type="InterPro" id="IPR001647">
    <property type="entry name" value="HTH_TetR"/>
</dbReference>
<dbReference type="InterPro" id="IPR041490">
    <property type="entry name" value="KstR2_TetR_C"/>
</dbReference>
<keyword evidence="8" id="KW-1185">Reference proteome</keyword>
<dbReference type="PANTHER" id="PTHR30055">
    <property type="entry name" value="HTH-TYPE TRANSCRIPTIONAL REGULATOR RUTR"/>
    <property type="match status" value="1"/>
</dbReference>
<dbReference type="PANTHER" id="PTHR30055:SF175">
    <property type="entry name" value="HTH-TYPE TRANSCRIPTIONAL REPRESSOR KSTR2"/>
    <property type="match status" value="1"/>
</dbReference>
<dbReference type="SUPFAM" id="SSF48498">
    <property type="entry name" value="Tetracyclin repressor-like, C-terminal domain"/>
    <property type="match status" value="1"/>
</dbReference>
<evidence type="ECO:0000313" key="8">
    <source>
        <dbReference type="Proteomes" id="UP000261931"/>
    </source>
</evidence>
<dbReference type="Proteomes" id="UP000261931">
    <property type="component" value="Unassembled WGS sequence"/>
</dbReference>
<dbReference type="AlphaFoldDB" id="A0A372EG07"/>
<dbReference type="GO" id="GO:0003700">
    <property type="term" value="F:DNA-binding transcription factor activity"/>
    <property type="evidence" value="ECO:0007669"/>
    <property type="project" value="TreeGrafter"/>
</dbReference>
<evidence type="ECO:0000313" key="7">
    <source>
        <dbReference type="EMBL" id="RFP77325.1"/>
    </source>
</evidence>
<dbReference type="RefSeq" id="WP_116960174.1">
    <property type="nucleotide sequence ID" value="NZ_QVLS01000011.1"/>
</dbReference>
<sequence>MTRTRADDYEDKKATILDKAAALIARKGFDQATMQDVAKACGTSKSHIYHYFPSKEELLYAIVHDHITRQAEDLTRIVAQALPAEARFQQFVESFMQGAARERDEHIILMNDLKYLPRTELRTIRSLESSMTELLNGLLEELNPGLMETARVRKPYALLLFGMMIWTFSWYRPSGDIGPKELAARISHLFVHGFKAGDAGAVAQRISSPTASSLASKARAARSS</sequence>
<dbReference type="Gene3D" id="1.10.10.60">
    <property type="entry name" value="Homeodomain-like"/>
    <property type="match status" value="1"/>
</dbReference>
<dbReference type="SUPFAM" id="SSF46689">
    <property type="entry name" value="Homeodomain-like"/>
    <property type="match status" value="1"/>
</dbReference>
<dbReference type="InterPro" id="IPR050109">
    <property type="entry name" value="HTH-type_TetR-like_transc_reg"/>
</dbReference>
<gene>
    <name evidence="7" type="ORF">DY262_16345</name>
</gene>
<evidence type="ECO:0000256" key="1">
    <source>
        <dbReference type="ARBA" id="ARBA00022491"/>
    </source>
</evidence>
<proteinExistence type="predicted"/>
<protein>
    <submittedName>
        <fullName evidence="7">TetR/AcrR family transcriptional regulator</fullName>
    </submittedName>
</protein>
<keyword evidence="3 5" id="KW-0238">DNA-binding</keyword>
<evidence type="ECO:0000256" key="4">
    <source>
        <dbReference type="ARBA" id="ARBA00023163"/>
    </source>
</evidence>
<dbReference type="InterPro" id="IPR036271">
    <property type="entry name" value="Tet_transcr_reg_TetR-rel_C_sf"/>
</dbReference>
<accession>A0A372EG07</accession>
<evidence type="ECO:0000256" key="2">
    <source>
        <dbReference type="ARBA" id="ARBA00023015"/>
    </source>
</evidence>
<dbReference type="Gene3D" id="1.10.357.10">
    <property type="entry name" value="Tetracycline Repressor, domain 2"/>
    <property type="match status" value="1"/>
</dbReference>
<dbReference type="PRINTS" id="PR00455">
    <property type="entry name" value="HTHTETR"/>
</dbReference>
<dbReference type="Pfam" id="PF17932">
    <property type="entry name" value="TetR_C_24"/>
    <property type="match status" value="1"/>
</dbReference>
<keyword evidence="4" id="KW-0804">Transcription</keyword>
<evidence type="ECO:0000256" key="5">
    <source>
        <dbReference type="PROSITE-ProRule" id="PRU00335"/>
    </source>
</evidence>
<name>A0A372EG07_9BURK</name>
<dbReference type="PROSITE" id="PS50977">
    <property type="entry name" value="HTH_TETR_2"/>
    <property type="match status" value="1"/>
</dbReference>
<feature type="domain" description="HTH tetR-type" evidence="6">
    <location>
        <begin position="10"/>
        <end position="70"/>
    </location>
</feature>
<organism evidence="7 8">
    <name type="scientific">Hydrogenophaga borbori</name>
    <dbReference type="NCBI Taxonomy" id="2294117"/>
    <lineage>
        <taxon>Bacteria</taxon>
        <taxon>Pseudomonadati</taxon>
        <taxon>Pseudomonadota</taxon>
        <taxon>Betaproteobacteria</taxon>
        <taxon>Burkholderiales</taxon>
        <taxon>Comamonadaceae</taxon>
        <taxon>Hydrogenophaga</taxon>
    </lineage>
</organism>
<evidence type="ECO:0000259" key="6">
    <source>
        <dbReference type="PROSITE" id="PS50977"/>
    </source>
</evidence>
<dbReference type="EMBL" id="QVLS01000011">
    <property type="protein sequence ID" value="RFP77325.1"/>
    <property type="molecule type" value="Genomic_DNA"/>
</dbReference>
<dbReference type="InterPro" id="IPR009057">
    <property type="entry name" value="Homeodomain-like_sf"/>
</dbReference>
<feature type="DNA-binding region" description="H-T-H motif" evidence="5">
    <location>
        <begin position="33"/>
        <end position="52"/>
    </location>
</feature>
<reference evidence="7 8" key="1">
    <citation type="submission" date="2018-08" db="EMBL/GenBank/DDBJ databases">
        <title>Hydrogenophaga sp. LA-38 isolated from sludge.</title>
        <authorList>
            <person name="Im W.-T."/>
        </authorList>
    </citation>
    <scope>NUCLEOTIDE SEQUENCE [LARGE SCALE GENOMIC DNA]</scope>
    <source>
        <strain evidence="7 8">LA-38</strain>
    </source>
</reference>
<keyword evidence="1" id="KW-0678">Repressor</keyword>
<keyword evidence="2" id="KW-0805">Transcription regulation</keyword>
<dbReference type="Pfam" id="PF00440">
    <property type="entry name" value="TetR_N"/>
    <property type="match status" value="1"/>
</dbReference>